<proteinExistence type="predicted"/>
<organism evidence="1">
    <name type="scientific">marine sediment metagenome</name>
    <dbReference type="NCBI Taxonomy" id="412755"/>
    <lineage>
        <taxon>unclassified sequences</taxon>
        <taxon>metagenomes</taxon>
        <taxon>ecological metagenomes</taxon>
    </lineage>
</organism>
<name>A0A0F9U9A2_9ZZZZ</name>
<dbReference type="AlphaFoldDB" id="A0A0F9U9A2"/>
<dbReference type="EMBL" id="LAZR01001125">
    <property type="protein sequence ID" value="KKN50238.1"/>
    <property type="molecule type" value="Genomic_DNA"/>
</dbReference>
<reference evidence="1" key="1">
    <citation type="journal article" date="2015" name="Nature">
        <title>Complex archaea that bridge the gap between prokaryotes and eukaryotes.</title>
        <authorList>
            <person name="Spang A."/>
            <person name="Saw J.H."/>
            <person name="Jorgensen S.L."/>
            <person name="Zaremba-Niedzwiedzka K."/>
            <person name="Martijn J."/>
            <person name="Lind A.E."/>
            <person name="van Eijk R."/>
            <person name="Schleper C."/>
            <person name="Guy L."/>
            <person name="Ettema T.J."/>
        </authorList>
    </citation>
    <scope>NUCLEOTIDE SEQUENCE</scope>
</reference>
<protein>
    <submittedName>
        <fullName evidence="1">Uncharacterized protein</fullName>
    </submittedName>
</protein>
<accession>A0A0F9U9A2</accession>
<gene>
    <name evidence="1" type="ORF">LCGC14_0634650</name>
</gene>
<sequence length="31" mass="3636">MELKDFGYHQFDSFMEAHGIEINDESYLGVL</sequence>
<evidence type="ECO:0000313" key="1">
    <source>
        <dbReference type="EMBL" id="KKN50238.1"/>
    </source>
</evidence>
<comment type="caution">
    <text evidence="1">The sequence shown here is derived from an EMBL/GenBank/DDBJ whole genome shotgun (WGS) entry which is preliminary data.</text>
</comment>